<proteinExistence type="predicted"/>
<evidence type="ECO:0000313" key="2">
    <source>
        <dbReference type="EMBL" id="OYP53741.1"/>
    </source>
</evidence>
<dbReference type="Proteomes" id="UP000216189">
    <property type="component" value="Unassembled WGS sequence"/>
</dbReference>
<comment type="caution">
    <text evidence="2">The sequence shown here is derived from an EMBL/GenBank/DDBJ whole genome shotgun (WGS) entry which is preliminary data.</text>
</comment>
<name>A0ABX4EI68_SEGBR</name>
<sequence length="608" mass="65524">MRKTFITSTLSGAIAIAAAIHLTACQSNDIAPDTPVQQNDLVNTSLAISIPQNAAGKNYKGLNSTTKVSSRASQEIVQGADNQFRGLSNIVLIPYSTDSTQRNGANITLEDINKNQLSSGSLAKVYDNILLSVGTAGIRAYAHAKDTTEALEGYHFTNGTLTATGLDDEANTDINTISFTPVSINASSVPSNKAQYLANLLTEIAKTNANGVSWSNDENEKTAYYNFIKNAAGSSKTVLGLIQELYDNMKSKSNAMSVALINKINTVTLNDVQDINGGSYPCITNNNGILSLHSDLDNYPTELNLPDGAAVVKWNNNTGFQPVMGSSTISESISTLEIPRYVYMPNLWYQVTSPLKTSSIDQTKVMTTNKDWSEIVNDVDNFPNTSVTTTTKTIAMQQPLRYAVGRMDLTIKLANGNVLYDKAGNVVTPNAKGFEVTGIIIGGQKAVDQDFNPITDSNSKQYAIYDNSMSNMYASSNGSDTNYTLTLPSAAEEVVNIAIELINNTGQNFEGATGIIPNGGKFYLIANLNPPAAKSGYTANELNQVFKQDYITTVKLTIPQNSTEESENHETGLGNAYNVLPDLSKSLISFGFSVDPSWQSGLYFEVEL</sequence>
<gene>
    <name evidence="2" type="ORF">CIK91_11300</name>
</gene>
<dbReference type="RefSeq" id="WP_094448923.1">
    <property type="nucleotide sequence ID" value="NZ_CP091797.1"/>
</dbReference>
<feature type="chain" id="PRO_5045893811" evidence="1">
    <location>
        <begin position="25"/>
        <end position="608"/>
    </location>
</feature>
<evidence type="ECO:0000313" key="3">
    <source>
        <dbReference type="Proteomes" id="UP000216189"/>
    </source>
</evidence>
<feature type="signal peptide" evidence="1">
    <location>
        <begin position="1"/>
        <end position="24"/>
    </location>
</feature>
<dbReference type="GeneID" id="72478460"/>
<dbReference type="EMBL" id="NPJF01000055">
    <property type="protein sequence ID" value="OYP53741.1"/>
    <property type="molecule type" value="Genomic_DNA"/>
</dbReference>
<accession>A0ABX4EI68</accession>
<protein>
    <submittedName>
        <fullName evidence="2">Uncharacterized protein</fullName>
    </submittedName>
</protein>
<keyword evidence="1" id="KW-0732">Signal</keyword>
<evidence type="ECO:0000256" key="1">
    <source>
        <dbReference type="SAM" id="SignalP"/>
    </source>
</evidence>
<reference evidence="2 3" key="1">
    <citation type="submission" date="2017-08" db="EMBL/GenBank/DDBJ databases">
        <title>Comparative genomics of non-oral Prevotella species.</title>
        <authorList>
            <person name="Accetto T."/>
            <person name="Nograsek B."/>
            <person name="Avgustin G."/>
        </authorList>
    </citation>
    <scope>NUCLEOTIDE SEQUENCE [LARGE SCALE GENOMIC DNA]</scope>
    <source>
        <strain evidence="2 3">TC1-1</strain>
    </source>
</reference>
<keyword evidence="3" id="KW-1185">Reference proteome</keyword>
<organism evidence="2 3">
    <name type="scientific">Segatella bryantii</name>
    <name type="common">Prevotella bryantii</name>
    <dbReference type="NCBI Taxonomy" id="77095"/>
    <lineage>
        <taxon>Bacteria</taxon>
        <taxon>Pseudomonadati</taxon>
        <taxon>Bacteroidota</taxon>
        <taxon>Bacteroidia</taxon>
        <taxon>Bacteroidales</taxon>
        <taxon>Prevotellaceae</taxon>
        <taxon>Segatella</taxon>
    </lineage>
</organism>